<evidence type="ECO:0000256" key="1">
    <source>
        <dbReference type="ARBA" id="ARBA00001656"/>
    </source>
</evidence>
<evidence type="ECO:0000313" key="13">
    <source>
        <dbReference type="RefSeq" id="XP_034285943.1"/>
    </source>
</evidence>
<dbReference type="Proteomes" id="UP001652622">
    <property type="component" value="Unplaced"/>
</dbReference>
<dbReference type="InterPro" id="IPR009003">
    <property type="entry name" value="Peptidase_S1_PA"/>
</dbReference>
<evidence type="ECO:0000259" key="11">
    <source>
        <dbReference type="PROSITE" id="PS50240"/>
    </source>
</evidence>
<dbReference type="PROSITE" id="PS00135">
    <property type="entry name" value="TRYPSIN_SER"/>
    <property type="match status" value="1"/>
</dbReference>
<dbReference type="InParanoid" id="A0A6P9CN91"/>
<sequence>MLQEKVAPGAALPAKENTCDGVCGRRPMAASHGLLRVVGGTDALPGTWPWQVCFQLPSPMGYVNACGGTLLSSRWVLTAAHCFQLEDEIRWYRVVLGLNRISQPGPDAQNRLIKRVINHKLYKNELNSTDGGIQHDISLVELTEPVSCNDYIQPACLPDESVTISKLVQCSVSGWGTMEVKSQRRPDVMQEGVVKLIPHNTCSSLFWWNKRIRPENICAGHESGEVTTCQGDSGGPLMCREERSERYLVIGVTSWGPMSCVEVRKPGVFTSTQVYVDWITAMTKNSIYKATHKPVLAEVWPPAKPTSPIQSSTQKVMSKHPKPLPPPRPPPFPSLTPGPMVPPSPRFTPRPRPPPLFIPGFRPPLRSTPGYRPPPSSRFTARPKPSTPPWFNPALRPPPVWKPSRWYLIPPTRWYLVPQRPSKWGTMTPSWRRPHTTHRPWTGPALWGMTLPLRTTPRKWYHRTKAPGRFGATWASRQLQLQPNPQLSPPGHYISHNWNPSFAQPGSQSAMLLPPRGPERG</sequence>
<dbReference type="PRINTS" id="PR00722">
    <property type="entry name" value="CHYMOTRYPSIN"/>
</dbReference>
<dbReference type="InterPro" id="IPR018114">
    <property type="entry name" value="TRYPSIN_HIS"/>
</dbReference>
<dbReference type="InterPro" id="IPR001314">
    <property type="entry name" value="Peptidase_S1A"/>
</dbReference>
<dbReference type="PANTHER" id="PTHR24252">
    <property type="entry name" value="ACROSIN-RELATED"/>
    <property type="match status" value="1"/>
</dbReference>
<reference evidence="13" key="1">
    <citation type="submission" date="2025-08" db="UniProtKB">
        <authorList>
            <consortium name="RefSeq"/>
        </authorList>
    </citation>
    <scope>IDENTIFICATION</scope>
    <source>
        <tissue evidence="13">Blood</tissue>
    </source>
</reference>
<dbReference type="CDD" id="cd00190">
    <property type="entry name" value="Tryp_SPc"/>
    <property type="match status" value="1"/>
</dbReference>
<evidence type="ECO:0000256" key="8">
    <source>
        <dbReference type="ARBA" id="ARBA00023157"/>
    </source>
</evidence>
<feature type="compositionally biased region" description="Polar residues" evidence="10">
    <location>
        <begin position="307"/>
        <end position="316"/>
    </location>
</feature>
<feature type="domain" description="Peptidase S1" evidence="11">
    <location>
        <begin position="37"/>
        <end position="284"/>
    </location>
</feature>
<dbReference type="GO" id="GO:0035821">
    <property type="term" value="P:modulation of process of another organism"/>
    <property type="evidence" value="ECO:0007669"/>
    <property type="project" value="UniProtKB-ARBA"/>
</dbReference>
<dbReference type="PROSITE" id="PS00134">
    <property type="entry name" value="TRYPSIN_HIS"/>
    <property type="match status" value="1"/>
</dbReference>
<keyword evidence="6 9" id="KW-0378">Hydrolase</keyword>
<evidence type="ECO:0000256" key="9">
    <source>
        <dbReference type="RuleBase" id="RU363034"/>
    </source>
</evidence>
<dbReference type="GO" id="GO:0006508">
    <property type="term" value="P:proteolysis"/>
    <property type="evidence" value="ECO:0007669"/>
    <property type="project" value="UniProtKB-KW"/>
</dbReference>
<evidence type="ECO:0000313" key="12">
    <source>
        <dbReference type="Proteomes" id="UP001652622"/>
    </source>
</evidence>
<feature type="region of interest" description="Disordered" evidence="10">
    <location>
        <begin position="482"/>
        <end position="521"/>
    </location>
</feature>
<dbReference type="GeneID" id="117672960"/>
<dbReference type="InterPro" id="IPR043504">
    <property type="entry name" value="Peptidase_S1_PA_chymotrypsin"/>
</dbReference>
<gene>
    <name evidence="13" type="primary">LOC117672960</name>
</gene>
<evidence type="ECO:0000256" key="10">
    <source>
        <dbReference type="SAM" id="MobiDB-lite"/>
    </source>
</evidence>
<dbReference type="PROSITE" id="PS50240">
    <property type="entry name" value="TRYPSIN_DOM"/>
    <property type="match status" value="1"/>
</dbReference>
<name>A0A6P9CN91_PANGU</name>
<dbReference type="SUPFAM" id="SSF50494">
    <property type="entry name" value="Trypsin-like serine proteases"/>
    <property type="match status" value="1"/>
</dbReference>
<dbReference type="Gene3D" id="2.40.10.10">
    <property type="entry name" value="Trypsin-like serine proteases"/>
    <property type="match status" value="2"/>
</dbReference>
<dbReference type="GO" id="GO:0004252">
    <property type="term" value="F:serine-type endopeptidase activity"/>
    <property type="evidence" value="ECO:0007669"/>
    <property type="project" value="InterPro"/>
</dbReference>
<dbReference type="FunFam" id="2.40.10.10:FF:000003">
    <property type="entry name" value="Transmembrane serine protease 3"/>
    <property type="match status" value="1"/>
</dbReference>
<dbReference type="EC" id="3.4.21.10" evidence="3"/>
<dbReference type="GO" id="GO:0005576">
    <property type="term" value="C:extracellular region"/>
    <property type="evidence" value="ECO:0007669"/>
    <property type="project" value="UniProtKB-ARBA"/>
</dbReference>
<evidence type="ECO:0000256" key="3">
    <source>
        <dbReference type="ARBA" id="ARBA00012050"/>
    </source>
</evidence>
<evidence type="ECO:0000256" key="6">
    <source>
        <dbReference type="ARBA" id="ARBA00022801"/>
    </source>
</evidence>
<proteinExistence type="inferred from homology"/>
<keyword evidence="5 9" id="KW-0645">Protease</keyword>
<dbReference type="InterPro" id="IPR001254">
    <property type="entry name" value="Trypsin_dom"/>
</dbReference>
<feature type="compositionally biased region" description="Pro residues" evidence="10">
    <location>
        <begin position="323"/>
        <end position="344"/>
    </location>
</feature>
<accession>A0A6P9CN91</accession>
<dbReference type="Pfam" id="PF00089">
    <property type="entry name" value="Trypsin"/>
    <property type="match status" value="1"/>
</dbReference>
<dbReference type="GO" id="GO:0007340">
    <property type="term" value="P:acrosome reaction"/>
    <property type="evidence" value="ECO:0007669"/>
    <property type="project" value="TreeGrafter"/>
</dbReference>
<dbReference type="AlphaFoldDB" id="A0A6P9CN91"/>
<organism evidence="12 13">
    <name type="scientific">Pantherophis guttatus</name>
    <name type="common">Corn snake</name>
    <name type="synonym">Elaphe guttata</name>
    <dbReference type="NCBI Taxonomy" id="94885"/>
    <lineage>
        <taxon>Eukaryota</taxon>
        <taxon>Metazoa</taxon>
        <taxon>Chordata</taxon>
        <taxon>Craniata</taxon>
        <taxon>Vertebrata</taxon>
        <taxon>Euteleostomi</taxon>
        <taxon>Lepidosauria</taxon>
        <taxon>Squamata</taxon>
        <taxon>Bifurcata</taxon>
        <taxon>Unidentata</taxon>
        <taxon>Episquamata</taxon>
        <taxon>Toxicofera</taxon>
        <taxon>Serpentes</taxon>
        <taxon>Colubroidea</taxon>
        <taxon>Colubridae</taxon>
        <taxon>Colubrinae</taxon>
        <taxon>Pantherophis</taxon>
    </lineage>
</organism>
<feature type="region of interest" description="Disordered" evidence="10">
    <location>
        <begin position="301"/>
        <end position="344"/>
    </location>
</feature>
<keyword evidence="7 9" id="KW-0720">Serine protease</keyword>
<keyword evidence="12" id="KW-1185">Reference proteome</keyword>
<dbReference type="OMA" id="PPHITEN"/>
<dbReference type="KEGG" id="pgut:117672960"/>
<dbReference type="PANTHER" id="PTHR24252:SF8">
    <property type="entry name" value="ACROSIN"/>
    <property type="match status" value="1"/>
</dbReference>
<dbReference type="InterPro" id="IPR033116">
    <property type="entry name" value="TRYPSIN_SER"/>
</dbReference>
<comment type="catalytic activity">
    <reaction evidence="1">
        <text>Preferential cleavage: Arg-|-Xaa, Lys-|-Xaa.</text>
        <dbReference type="EC" id="3.4.21.10"/>
    </reaction>
</comment>
<evidence type="ECO:0000256" key="7">
    <source>
        <dbReference type="ARBA" id="ARBA00022825"/>
    </source>
</evidence>
<dbReference type="SMART" id="SM00020">
    <property type="entry name" value="Tryp_SPc"/>
    <property type="match status" value="1"/>
</dbReference>
<dbReference type="RefSeq" id="XP_034285943.1">
    <property type="nucleotide sequence ID" value="XM_034430052.2"/>
</dbReference>
<evidence type="ECO:0000256" key="2">
    <source>
        <dbReference type="ARBA" id="ARBA00009228"/>
    </source>
</evidence>
<keyword evidence="8" id="KW-1015">Disulfide bond</keyword>
<comment type="similarity">
    <text evidence="2">Belongs to the peptidase S1 family. Snake venom subfamily.</text>
</comment>
<evidence type="ECO:0000256" key="5">
    <source>
        <dbReference type="ARBA" id="ARBA00022670"/>
    </source>
</evidence>
<feature type="region of interest" description="Disordered" evidence="10">
    <location>
        <begin position="358"/>
        <end position="390"/>
    </location>
</feature>
<feature type="compositionally biased region" description="Polar residues" evidence="10">
    <location>
        <begin position="496"/>
        <end position="510"/>
    </location>
</feature>
<evidence type="ECO:0000256" key="4">
    <source>
        <dbReference type="ARBA" id="ARBA00017161"/>
    </source>
</evidence>
<protein>
    <recommendedName>
        <fullName evidence="4">Acrosin</fullName>
        <ecNumber evidence="3">3.4.21.10</ecNumber>
    </recommendedName>
</protein>